<dbReference type="PROSITE" id="PS00503">
    <property type="entry name" value="PECTINESTERASE_2"/>
    <property type="match status" value="1"/>
</dbReference>
<feature type="signal peptide" evidence="5">
    <location>
        <begin position="1"/>
        <end position="20"/>
    </location>
</feature>
<dbReference type="EMBL" id="JABBFW010000008">
    <property type="protein sequence ID" value="NML16050.1"/>
    <property type="molecule type" value="Genomic_DNA"/>
</dbReference>
<gene>
    <name evidence="7" type="ORF">HHL10_13800</name>
</gene>
<dbReference type="GO" id="GO:0045490">
    <property type="term" value="P:pectin catabolic process"/>
    <property type="evidence" value="ECO:0007669"/>
    <property type="project" value="UniProtKB-UniRule"/>
</dbReference>
<keyword evidence="5" id="KW-0732">Signal</keyword>
<dbReference type="Proteomes" id="UP000574067">
    <property type="component" value="Unassembled WGS sequence"/>
</dbReference>
<dbReference type="InterPro" id="IPR033131">
    <property type="entry name" value="Pectinesterase_Asp_AS"/>
</dbReference>
<proteinExistence type="inferred from homology"/>
<feature type="chain" id="PRO_5033096637" description="Pectinesterase" evidence="5">
    <location>
        <begin position="21"/>
        <end position="418"/>
    </location>
</feature>
<dbReference type="InterPro" id="IPR012334">
    <property type="entry name" value="Pectin_lyas_fold"/>
</dbReference>
<evidence type="ECO:0000313" key="7">
    <source>
        <dbReference type="EMBL" id="NML16050.1"/>
    </source>
</evidence>
<dbReference type="PANTHER" id="PTHR31321">
    <property type="entry name" value="ACYL-COA THIOESTER HYDROLASE YBHC-RELATED"/>
    <property type="match status" value="1"/>
</dbReference>
<feature type="active site" evidence="4">
    <location>
        <position position="287"/>
    </location>
</feature>
<dbReference type="InterPro" id="IPR011050">
    <property type="entry name" value="Pectin_lyase_fold/virulence"/>
</dbReference>
<keyword evidence="8" id="KW-1185">Reference proteome</keyword>
<accession>A0A848FD19</accession>
<dbReference type="UniPathway" id="UPA00545">
    <property type="reaction ID" value="UER00823"/>
</dbReference>
<name>A0A848FD19_9BURK</name>
<keyword evidence="3 5" id="KW-0063">Aspartyl esterase</keyword>
<dbReference type="GO" id="GO:0030599">
    <property type="term" value="F:pectinesterase activity"/>
    <property type="evidence" value="ECO:0007669"/>
    <property type="project" value="UniProtKB-UniRule"/>
</dbReference>
<comment type="similarity">
    <text evidence="1">Belongs to the pectinesterase family.</text>
</comment>
<dbReference type="PANTHER" id="PTHR31321:SF57">
    <property type="entry name" value="PECTINESTERASE 53-RELATED"/>
    <property type="match status" value="1"/>
</dbReference>
<dbReference type="EC" id="3.1.1.11" evidence="5"/>
<keyword evidence="2 5" id="KW-0378">Hydrolase</keyword>
<comment type="caution">
    <text evidence="7">The sequence shown here is derived from an EMBL/GenBank/DDBJ whole genome shotgun (WGS) entry which is preliminary data.</text>
</comment>
<dbReference type="RefSeq" id="WP_169160948.1">
    <property type="nucleotide sequence ID" value="NZ_JABBFW010000008.1"/>
</dbReference>
<dbReference type="SUPFAM" id="SSF51126">
    <property type="entry name" value="Pectin lyase-like"/>
    <property type="match status" value="1"/>
</dbReference>
<comment type="pathway">
    <text evidence="5">Glycan metabolism; pectin degradation; 2-dehydro-3-deoxy-D-gluconate from pectin: step 1/5.</text>
</comment>
<organism evidence="7 8">
    <name type="scientific">Azohydromonas caseinilytica</name>
    <dbReference type="NCBI Taxonomy" id="2728836"/>
    <lineage>
        <taxon>Bacteria</taxon>
        <taxon>Pseudomonadati</taxon>
        <taxon>Pseudomonadota</taxon>
        <taxon>Betaproteobacteria</taxon>
        <taxon>Burkholderiales</taxon>
        <taxon>Sphaerotilaceae</taxon>
        <taxon>Azohydromonas</taxon>
    </lineage>
</organism>
<feature type="domain" description="Pectinesterase catalytic" evidence="6">
    <location>
        <begin position="98"/>
        <end position="355"/>
    </location>
</feature>
<protein>
    <recommendedName>
        <fullName evidence="5">Pectinesterase</fullName>
        <ecNumber evidence="5">3.1.1.11</ecNumber>
    </recommendedName>
</protein>
<dbReference type="Gene3D" id="2.160.20.10">
    <property type="entry name" value="Single-stranded right-handed beta-helix, Pectin lyase-like"/>
    <property type="match status" value="1"/>
</dbReference>
<evidence type="ECO:0000313" key="8">
    <source>
        <dbReference type="Proteomes" id="UP000574067"/>
    </source>
</evidence>
<evidence type="ECO:0000256" key="2">
    <source>
        <dbReference type="ARBA" id="ARBA00022801"/>
    </source>
</evidence>
<evidence type="ECO:0000259" key="6">
    <source>
        <dbReference type="Pfam" id="PF01095"/>
    </source>
</evidence>
<dbReference type="InterPro" id="IPR000070">
    <property type="entry name" value="Pectinesterase_cat"/>
</dbReference>
<sequence>MHFLPRPALAAAVAAACALAACGGGSENSETVRETAAAAGVVDSTATRPQLSLAEAAHYTVGRYLAQAGSLGLDGSSLTVDGWTPPQVGEVERFTPTFVVAADGSGTHTTLQAALDAVPAATQSGSRHYILVKPGSYREVVCASGKAPITLYGAGDAAEVVVVAGHYNGEAKAVGTPANPCNPSVTSATYGTSGSASVAIYSDDFHAKNVTIANDAMKNVVHGVGYPAGANGSSGAQAVALMTQGDRLVFENVRVLGHQDSLYVKTANTATVSRAYFRKSYVEGDVDFIFGRGTAVFDRCEIRYLSTRLPVGQSTAMLAPSTSPLNRYGMLFIHSSFSADEGTLPGSIHLGRAWDEGVNSTTNPYVPGVSPNGQLLVRNSILGAHIQPVAPWTASTSRRPWSAEGNRFAEHRNTVLAP</sequence>
<comment type="catalytic activity">
    <reaction evidence="5">
        <text>[(1-&gt;4)-alpha-D-galacturonosyl methyl ester](n) + n H2O = [(1-&gt;4)-alpha-D-galacturonosyl](n) + n methanol + n H(+)</text>
        <dbReference type="Rhea" id="RHEA:22380"/>
        <dbReference type="Rhea" id="RHEA-COMP:14570"/>
        <dbReference type="Rhea" id="RHEA-COMP:14573"/>
        <dbReference type="ChEBI" id="CHEBI:15377"/>
        <dbReference type="ChEBI" id="CHEBI:15378"/>
        <dbReference type="ChEBI" id="CHEBI:17790"/>
        <dbReference type="ChEBI" id="CHEBI:140522"/>
        <dbReference type="ChEBI" id="CHEBI:140523"/>
        <dbReference type="EC" id="3.1.1.11"/>
    </reaction>
</comment>
<evidence type="ECO:0000256" key="3">
    <source>
        <dbReference type="ARBA" id="ARBA00023085"/>
    </source>
</evidence>
<evidence type="ECO:0000256" key="4">
    <source>
        <dbReference type="PROSITE-ProRule" id="PRU10040"/>
    </source>
</evidence>
<dbReference type="GO" id="GO:0042545">
    <property type="term" value="P:cell wall modification"/>
    <property type="evidence" value="ECO:0007669"/>
    <property type="project" value="UniProtKB-UniRule"/>
</dbReference>
<dbReference type="GO" id="GO:0009279">
    <property type="term" value="C:cell outer membrane"/>
    <property type="evidence" value="ECO:0007669"/>
    <property type="project" value="TreeGrafter"/>
</dbReference>
<reference evidence="7 8" key="1">
    <citation type="submission" date="2020-04" db="EMBL/GenBank/DDBJ databases">
        <title>Azohydromonas sp. isolated from soil.</title>
        <authorList>
            <person name="Dahal R.H."/>
        </authorList>
    </citation>
    <scope>NUCLEOTIDE SEQUENCE [LARGE SCALE GENOMIC DNA]</scope>
    <source>
        <strain evidence="7 8">G-1-1-14</strain>
    </source>
</reference>
<dbReference type="AlphaFoldDB" id="A0A848FD19"/>
<evidence type="ECO:0000256" key="1">
    <source>
        <dbReference type="ARBA" id="ARBA00008891"/>
    </source>
</evidence>
<evidence type="ECO:0000256" key="5">
    <source>
        <dbReference type="RuleBase" id="RU000589"/>
    </source>
</evidence>
<dbReference type="PROSITE" id="PS51257">
    <property type="entry name" value="PROKAR_LIPOPROTEIN"/>
    <property type="match status" value="1"/>
</dbReference>
<dbReference type="Pfam" id="PF01095">
    <property type="entry name" value="Pectinesterase"/>
    <property type="match status" value="1"/>
</dbReference>